<feature type="region of interest" description="Disordered" evidence="1">
    <location>
        <begin position="299"/>
        <end position="325"/>
    </location>
</feature>
<dbReference type="EMBL" id="SDOX01000002">
    <property type="protein sequence ID" value="TFJ88411.1"/>
    <property type="molecule type" value="Genomic_DNA"/>
</dbReference>
<sequence>MNASARIPQPDSTQRSQKEAKEEEEELDMSVLSFRQEYEWEACRSLENEDEGLQQPSAKTKESKADICGSHAGTETEETRWRARAQAIKDYKVMVEYKWLRRQAPAGPPSSLRTWHGVAFIRRARYGRGIFKFILTLPLAYNDVDTWPRLHFLTPVYHPLVHPQTGELDLHTFYPQWDPERHFIVTVLTLLKKIFYLKPSDYDSLIVGPGKPTPFNPEAARLMQENHADYLRRVESCVAASQEDVFVAREGSLFQFTEPLPLHGTLFDMLKKEHDKGSESGQAQKVLILEILRELQRSTDHGGMKAERTGSGNSTAIGVEERKER</sequence>
<evidence type="ECO:0000313" key="3">
    <source>
        <dbReference type="EMBL" id="TFJ88411.1"/>
    </source>
</evidence>
<dbReference type="OrthoDB" id="5596422at2759"/>
<keyword evidence="4" id="KW-1185">Reference proteome</keyword>
<reference evidence="3 4" key="1">
    <citation type="submission" date="2019-01" db="EMBL/GenBank/DDBJ databases">
        <title>Nuclear Genome Assembly of the Microalgal Biofuel strain Nannochloropsis salina CCMP1776.</title>
        <authorList>
            <person name="Hovde B."/>
        </authorList>
    </citation>
    <scope>NUCLEOTIDE SEQUENCE [LARGE SCALE GENOMIC DNA]</scope>
    <source>
        <strain evidence="3 4">CCMP1776</strain>
    </source>
</reference>
<dbReference type="Gene3D" id="3.10.110.10">
    <property type="entry name" value="Ubiquitin Conjugating Enzyme"/>
    <property type="match status" value="1"/>
</dbReference>
<dbReference type="PROSITE" id="PS50127">
    <property type="entry name" value="UBC_2"/>
    <property type="match status" value="1"/>
</dbReference>
<feature type="region of interest" description="Disordered" evidence="1">
    <location>
        <begin position="1"/>
        <end position="29"/>
    </location>
</feature>
<dbReference type="AlphaFoldDB" id="A0A4D9D9N6"/>
<accession>A0A4D9D9N6</accession>
<dbReference type="InterPro" id="IPR016135">
    <property type="entry name" value="UBQ-conjugating_enzyme/RWD"/>
</dbReference>
<proteinExistence type="predicted"/>
<comment type="caution">
    <text evidence="3">The sequence shown here is derived from an EMBL/GenBank/DDBJ whole genome shotgun (WGS) entry which is preliminary data.</text>
</comment>
<name>A0A4D9D9N6_9STRA</name>
<evidence type="ECO:0000259" key="2">
    <source>
        <dbReference type="PROSITE" id="PS50127"/>
    </source>
</evidence>
<evidence type="ECO:0000256" key="1">
    <source>
        <dbReference type="SAM" id="MobiDB-lite"/>
    </source>
</evidence>
<dbReference type="InterPro" id="IPR000608">
    <property type="entry name" value="UBC"/>
</dbReference>
<dbReference type="Proteomes" id="UP000355283">
    <property type="component" value="Unassembled WGS sequence"/>
</dbReference>
<gene>
    <name evidence="3" type="ORF">NSK_000760</name>
</gene>
<dbReference type="CDD" id="cd23814">
    <property type="entry name" value="UEV_AKTIP"/>
    <property type="match status" value="1"/>
</dbReference>
<dbReference type="Pfam" id="PF00179">
    <property type="entry name" value="UQ_con"/>
    <property type="match status" value="1"/>
</dbReference>
<protein>
    <recommendedName>
        <fullName evidence="2">UBC core domain-containing protein</fullName>
    </recommendedName>
</protein>
<evidence type="ECO:0000313" key="4">
    <source>
        <dbReference type="Proteomes" id="UP000355283"/>
    </source>
</evidence>
<feature type="compositionally biased region" description="Basic and acidic residues" evidence="1">
    <location>
        <begin position="299"/>
        <end position="308"/>
    </location>
</feature>
<organism evidence="3 4">
    <name type="scientific">Nannochloropsis salina CCMP1776</name>
    <dbReference type="NCBI Taxonomy" id="1027361"/>
    <lineage>
        <taxon>Eukaryota</taxon>
        <taxon>Sar</taxon>
        <taxon>Stramenopiles</taxon>
        <taxon>Ochrophyta</taxon>
        <taxon>Eustigmatophyceae</taxon>
        <taxon>Eustigmatales</taxon>
        <taxon>Monodopsidaceae</taxon>
        <taxon>Microchloropsis</taxon>
        <taxon>Microchloropsis salina</taxon>
    </lineage>
</organism>
<dbReference type="SUPFAM" id="SSF54495">
    <property type="entry name" value="UBC-like"/>
    <property type="match status" value="1"/>
</dbReference>
<dbReference type="SMART" id="SM00212">
    <property type="entry name" value="UBCc"/>
    <property type="match status" value="1"/>
</dbReference>
<feature type="domain" description="UBC core" evidence="2">
    <location>
        <begin position="88"/>
        <end position="243"/>
    </location>
</feature>
<feature type="region of interest" description="Disordered" evidence="1">
    <location>
        <begin position="46"/>
        <end position="72"/>
    </location>
</feature>